<keyword evidence="2" id="KW-1185">Reference proteome</keyword>
<reference evidence="1" key="1">
    <citation type="submission" date="2022-06" db="EMBL/GenBank/DDBJ databases">
        <title>Fusarium solani species complex genomes reveal bases of compartmentalisation and animal pathogenesis.</title>
        <authorList>
            <person name="Tsai I.J."/>
        </authorList>
    </citation>
    <scope>NUCLEOTIDE SEQUENCE</scope>
    <source>
        <strain evidence="1">Fu6.1</strain>
    </source>
</reference>
<sequence>MAPQMASYQTNRTYSSKVLLPGDPEYEICRRNNPNSDTPDLFPQEIHVVHTADDVSKALKRASELGVTVGVRSGGHNLFNGHLKHGILIDTSRLNRRVEYDPLTQEINFGPAVRNDELGAALEKANRFYPHGHCPTVAVSGYHLGGGQGLAMRGFGPTCRDWLTQLEVVVPDGRVVIASPTENDDLFWAARGGGPAFPGVISKFWGRTAPSTKLWEQTITFDLGKNFKPLMKWFLAQAAKTPRLGTEINCGIAYDSKERATELPDQPPADARLLFIVMNNGIADTEPEAKSLLRAYEAIPDDLRSSVIEINNTHQISISDLFTFQNYLWTADNGEKWQLHGLCFDESVDLDRLLDIAEPRLTDIPTNHSNTLAIVCNFEPAESECAFSTPMYLYLMSFAGWQDDSSSVKLRQHFRRHYKDLLPLSSGMYACDYDVTSDESNSKPISDSALDRYLNICEKWDSQGLFPYRKLYVQTRDKMNALWGK</sequence>
<gene>
    <name evidence="1" type="ORF">NCS57_01332000</name>
</gene>
<organism evidence="1 2">
    <name type="scientific">Fusarium keratoplasticum</name>
    <dbReference type="NCBI Taxonomy" id="1328300"/>
    <lineage>
        <taxon>Eukaryota</taxon>
        <taxon>Fungi</taxon>
        <taxon>Dikarya</taxon>
        <taxon>Ascomycota</taxon>
        <taxon>Pezizomycotina</taxon>
        <taxon>Sordariomycetes</taxon>
        <taxon>Hypocreomycetidae</taxon>
        <taxon>Hypocreales</taxon>
        <taxon>Nectriaceae</taxon>
        <taxon>Fusarium</taxon>
        <taxon>Fusarium solani species complex</taxon>
    </lineage>
</organism>
<proteinExistence type="predicted"/>
<dbReference type="EMBL" id="CM046513">
    <property type="protein sequence ID" value="KAI8652672.1"/>
    <property type="molecule type" value="Genomic_DNA"/>
</dbReference>
<protein>
    <submittedName>
        <fullName evidence="1">FAD linked oxidase domain-containing protein</fullName>
    </submittedName>
</protein>
<accession>A0ACC0QGY8</accession>
<name>A0ACC0QGY8_9HYPO</name>
<dbReference type="Proteomes" id="UP001065298">
    <property type="component" value="Chromosome 11"/>
</dbReference>
<evidence type="ECO:0000313" key="2">
    <source>
        <dbReference type="Proteomes" id="UP001065298"/>
    </source>
</evidence>
<evidence type="ECO:0000313" key="1">
    <source>
        <dbReference type="EMBL" id="KAI8652672.1"/>
    </source>
</evidence>
<comment type="caution">
    <text evidence="1">The sequence shown here is derived from an EMBL/GenBank/DDBJ whole genome shotgun (WGS) entry which is preliminary data.</text>
</comment>